<dbReference type="PANTHER" id="PTHR35392">
    <property type="entry name" value="ZN(II)2CYS6 TRANSCRIPTION FACTOR (EUROFUNG)-RELATED-RELATED"/>
    <property type="match status" value="1"/>
</dbReference>
<keyword evidence="1" id="KW-0539">Nucleus</keyword>
<dbReference type="PANTHER" id="PTHR35392:SF2">
    <property type="entry name" value="ZN(II)2CYS6 TRANSCRIPTION FACTOR (EUROFUNG)"/>
    <property type="match status" value="1"/>
</dbReference>
<evidence type="ECO:0008006" key="4">
    <source>
        <dbReference type="Google" id="ProtNLM"/>
    </source>
</evidence>
<dbReference type="GO" id="GO:0008270">
    <property type="term" value="F:zinc ion binding"/>
    <property type="evidence" value="ECO:0007669"/>
    <property type="project" value="InterPro"/>
</dbReference>
<name>A0AAV9JPG2_9PEZI</name>
<protein>
    <recommendedName>
        <fullName evidence="4">Zn(2)-C6 fungal-type domain-containing protein</fullName>
    </recommendedName>
</protein>
<reference evidence="2 3" key="1">
    <citation type="submission" date="2021-11" db="EMBL/GenBank/DDBJ databases">
        <title>Black yeast isolated from Biological Soil Crust.</title>
        <authorList>
            <person name="Kurbessoian T."/>
        </authorList>
    </citation>
    <scope>NUCLEOTIDE SEQUENCE [LARGE SCALE GENOMIC DNA]</scope>
    <source>
        <strain evidence="2 3">CCFEE 5522</strain>
    </source>
</reference>
<dbReference type="SUPFAM" id="SSF57701">
    <property type="entry name" value="Zn2/Cys6 DNA-binding domain"/>
    <property type="match status" value="1"/>
</dbReference>
<sequence>MNTQFMIWNPANASGRQTFGTLSAPSDDSAPGYAALNQHTKKTARGRFSDSRRKEVQEIRKRGACIRCRMLKKPCSEGTPCSTCANVESARLWKGTCIRTRLADEFTLWSTGLFHSKARFEVPAAVQGLHQLALPGRVEARFIGNSDLCLSFAGKQYSTLPEGKQRLDPTVQRDGGEATCIWLLDEGENMSDKIEEYVNRVAQSRISNEESPFLRATLQQALDLIEEEQIAQANLASEPQSGRSCYNLQSQLLKNIVELWVETCIITSPNKLDLRLQYNAEKPPQHLPDVLTTPVGDDSPAATCIDPASYSYDLIKSQLLAATESRCSKLAKSVINELERRLLQRQQVSRFATFISAVILLSCVERIAGFYRAFDNNGNFTSEFNLASWPLDEPVSKLWPQGEHFAELLVMLLRMRALPPKTQQKHDGTLAAVQDYMLPVHVHGRPVKEQIDEQIKAAAAWLDPIHLSVHELATKAGGAAPGRGQGLEAWDMRFLAKVLLPETTAK</sequence>
<comment type="caution">
    <text evidence="2">The sequence shown here is derived from an EMBL/GenBank/DDBJ whole genome shotgun (WGS) entry which is preliminary data.</text>
</comment>
<evidence type="ECO:0000313" key="3">
    <source>
        <dbReference type="Proteomes" id="UP001324427"/>
    </source>
</evidence>
<dbReference type="InterPro" id="IPR052973">
    <property type="entry name" value="Fungal_sec-metab_reg_TF"/>
</dbReference>
<dbReference type="GO" id="GO:0000981">
    <property type="term" value="F:DNA-binding transcription factor activity, RNA polymerase II-specific"/>
    <property type="evidence" value="ECO:0007669"/>
    <property type="project" value="InterPro"/>
</dbReference>
<organism evidence="2 3">
    <name type="scientific">Oleoguttula mirabilis</name>
    <dbReference type="NCBI Taxonomy" id="1507867"/>
    <lineage>
        <taxon>Eukaryota</taxon>
        <taxon>Fungi</taxon>
        <taxon>Dikarya</taxon>
        <taxon>Ascomycota</taxon>
        <taxon>Pezizomycotina</taxon>
        <taxon>Dothideomycetes</taxon>
        <taxon>Dothideomycetidae</taxon>
        <taxon>Mycosphaerellales</taxon>
        <taxon>Teratosphaeriaceae</taxon>
        <taxon>Oleoguttula</taxon>
    </lineage>
</organism>
<accession>A0AAV9JPG2</accession>
<evidence type="ECO:0000256" key="1">
    <source>
        <dbReference type="ARBA" id="ARBA00023242"/>
    </source>
</evidence>
<evidence type="ECO:0000313" key="2">
    <source>
        <dbReference type="EMBL" id="KAK4547482.1"/>
    </source>
</evidence>
<dbReference type="AlphaFoldDB" id="A0AAV9JPG2"/>
<dbReference type="EMBL" id="JAVFHQ010000011">
    <property type="protein sequence ID" value="KAK4547482.1"/>
    <property type="molecule type" value="Genomic_DNA"/>
</dbReference>
<gene>
    <name evidence="2" type="ORF">LTR36_001138</name>
</gene>
<proteinExistence type="predicted"/>
<keyword evidence="3" id="KW-1185">Reference proteome</keyword>
<dbReference type="Proteomes" id="UP001324427">
    <property type="component" value="Unassembled WGS sequence"/>
</dbReference>
<dbReference type="CDD" id="cd00067">
    <property type="entry name" value="GAL4"/>
    <property type="match status" value="1"/>
</dbReference>
<dbReference type="InterPro" id="IPR036864">
    <property type="entry name" value="Zn2-C6_fun-type_DNA-bd_sf"/>
</dbReference>
<dbReference type="InterPro" id="IPR001138">
    <property type="entry name" value="Zn2Cys6_DnaBD"/>
</dbReference>